<protein>
    <recommendedName>
        <fullName evidence="5">Erythronate-4-phosphate dehydrogenase</fullName>
        <ecNumber evidence="5">1.1.1.290</ecNumber>
    </recommendedName>
</protein>
<dbReference type="AlphaFoldDB" id="A0A5P9NJX8"/>
<keyword evidence="2 5" id="KW-0560">Oxidoreductase</keyword>
<gene>
    <name evidence="5" type="primary">pdxB</name>
    <name evidence="7" type="ORF">EY643_10415</name>
</gene>
<evidence type="ECO:0000256" key="2">
    <source>
        <dbReference type="ARBA" id="ARBA00023002"/>
    </source>
</evidence>
<dbReference type="GO" id="GO:0016618">
    <property type="term" value="F:hydroxypyruvate reductase [NAD(P)H] activity"/>
    <property type="evidence" value="ECO:0007669"/>
    <property type="project" value="TreeGrafter"/>
</dbReference>
<comment type="catalytic activity">
    <reaction evidence="5">
        <text>4-phospho-D-erythronate + NAD(+) = (R)-3-hydroxy-2-oxo-4-phosphooxybutanoate + NADH + H(+)</text>
        <dbReference type="Rhea" id="RHEA:18829"/>
        <dbReference type="ChEBI" id="CHEBI:15378"/>
        <dbReference type="ChEBI" id="CHEBI:57540"/>
        <dbReference type="ChEBI" id="CHEBI:57945"/>
        <dbReference type="ChEBI" id="CHEBI:58538"/>
        <dbReference type="ChEBI" id="CHEBI:58766"/>
        <dbReference type="EC" id="1.1.1.290"/>
    </reaction>
</comment>
<keyword evidence="3 5" id="KW-0520">NAD</keyword>
<evidence type="ECO:0000256" key="3">
    <source>
        <dbReference type="ARBA" id="ARBA00023027"/>
    </source>
</evidence>
<dbReference type="UniPathway" id="UPA00244">
    <property type="reaction ID" value="UER00310"/>
</dbReference>
<proteinExistence type="inferred from homology"/>
<dbReference type="GO" id="GO:0033711">
    <property type="term" value="F:4-phosphoerythronate dehydrogenase activity"/>
    <property type="evidence" value="ECO:0007669"/>
    <property type="project" value="UniProtKB-EC"/>
</dbReference>
<dbReference type="Gene3D" id="3.30.1370.170">
    <property type="match status" value="1"/>
</dbReference>
<feature type="binding site" evidence="5">
    <location>
        <position position="148"/>
    </location>
    <ligand>
        <name>NAD(+)</name>
        <dbReference type="ChEBI" id="CHEBI:57540"/>
    </ligand>
</feature>
<dbReference type="PANTHER" id="PTHR10996:SF178">
    <property type="entry name" value="2-HYDROXYACID DEHYDROGENASE YGL185C-RELATED"/>
    <property type="match status" value="1"/>
</dbReference>
<dbReference type="KEGG" id="halc:EY643_10415"/>
<dbReference type="InterPro" id="IPR050223">
    <property type="entry name" value="D-isomer_2-hydroxyacid_DH"/>
</dbReference>
<reference evidence="7 8" key="1">
    <citation type="submission" date="2019-02" db="EMBL/GenBank/DDBJ databases">
        <authorList>
            <person name="Li S.-H."/>
        </authorList>
    </citation>
    <scope>NUCLEOTIDE SEQUENCE [LARGE SCALE GENOMIC DNA]</scope>
    <source>
        <strain evidence="7 8">IMCC14385</strain>
    </source>
</reference>
<dbReference type="InterPro" id="IPR036291">
    <property type="entry name" value="NAD(P)-bd_dom_sf"/>
</dbReference>
<dbReference type="GO" id="GO:0008615">
    <property type="term" value="P:pyridoxine biosynthetic process"/>
    <property type="evidence" value="ECO:0007669"/>
    <property type="project" value="UniProtKB-UniRule"/>
</dbReference>
<evidence type="ECO:0000259" key="6">
    <source>
        <dbReference type="Pfam" id="PF02826"/>
    </source>
</evidence>
<dbReference type="EMBL" id="CP036422">
    <property type="protein sequence ID" value="QFU76042.1"/>
    <property type="molecule type" value="Genomic_DNA"/>
</dbReference>
<comment type="pathway">
    <text evidence="5">Cofactor biosynthesis; pyridoxine 5'-phosphate biosynthesis; pyridoxine 5'-phosphate from D-erythrose 4-phosphate: step 2/5.</text>
</comment>
<dbReference type="GO" id="GO:0051287">
    <property type="term" value="F:NAD binding"/>
    <property type="evidence" value="ECO:0007669"/>
    <property type="project" value="InterPro"/>
</dbReference>
<dbReference type="SUPFAM" id="SSF52283">
    <property type="entry name" value="Formate/glycerate dehydrogenase catalytic domain-like"/>
    <property type="match status" value="1"/>
</dbReference>
<dbReference type="Pfam" id="PF02826">
    <property type="entry name" value="2-Hacid_dh_C"/>
    <property type="match status" value="1"/>
</dbReference>
<organism evidence="7 8">
    <name type="scientific">Halioglobus maricola</name>
    <dbReference type="NCBI Taxonomy" id="2601894"/>
    <lineage>
        <taxon>Bacteria</taxon>
        <taxon>Pseudomonadati</taxon>
        <taxon>Pseudomonadota</taxon>
        <taxon>Gammaproteobacteria</taxon>
        <taxon>Cellvibrionales</taxon>
        <taxon>Halieaceae</taxon>
        <taxon>Halioglobus</taxon>
    </lineage>
</organism>
<evidence type="ECO:0000256" key="5">
    <source>
        <dbReference type="HAMAP-Rule" id="MF_01825"/>
    </source>
</evidence>
<feature type="active site" evidence="5">
    <location>
        <position position="237"/>
    </location>
</feature>
<dbReference type="InterPro" id="IPR038251">
    <property type="entry name" value="PdxB_dimer_sf"/>
</dbReference>
<dbReference type="Gene3D" id="3.40.50.720">
    <property type="entry name" value="NAD(P)-binding Rossmann-like Domain"/>
    <property type="match status" value="2"/>
</dbReference>
<keyword evidence="4 5" id="KW-0664">Pyridoxine biosynthesis</keyword>
<dbReference type="PANTHER" id="PTHR10996">
    <property type="entry name" value="2-HYDROXYACID DEHYDROGENASE-RELATED"/>
    <property type="match status" value="1"/>
</dbReference>
<feature type="binding site" evidence="5">
    <location>
        <position position="257"/>
    </location>
    <ligand>
        <name>NAD(+)</name>
        <dbReference type="ChEBI" id="CHEBI:57540"/>
    </ligand>
</feature>
<feature type="binding site" evidence="5">
    <location>
        <begin position="206"/>
        <end position="208"/>
    </location>
    <ligand>
        <name>NAD(+)</name>
        <dbReference type="ChEBI" id="CHEBI:57540"/>
    </ligand>
</feature>
<dbReference type="RefSeq" id="WP_152662147.1">
    <property type="nucleotide sequence ID" value="NZ_CP036422.1"/>
</dbReference>
<evidence type="ECO:0000313" key="7">
    <source>
        <dbReference type="EMBL" id="QFU76042.1"/>
    </source>
</evidence>
<comment type="function">
    <text evidence="5">Catalyzes the oxidation of erythronate-4-phosphate to 3-hydroxy-2-oxo-4-phosphonooxybutanoate.</text>
</comment>
<feature type="domain" description="D-isomer specific 2-hydroxyacid dehydrogenase NAD-binding" evidence="6">
    <location>
        <begin position="113"/>
        <end position="247"/>
    </location>
</feature>
<feature type="active site" evidence="5">
    <location>
        <position position="208"/>
    </location>
</feature>
<feature type="binding site" evidence="5">
    <location>
        <position position="47"/>
    </location>
    <ligand>
        <name>substrate</name>
    </ligand>
</feature>
<dbReference type="HAMAP" id="MF_01825">
    <property type="entry name" value="PdxB"/>
    <property type="match status" value="1"/>
</dbReference>
<dbReference type="GO" id="GO:0005829">
    <property type="term" value="C:cytosol"/>
    <property type="evidence" value="ECO:0007669"/>
    <property type="project" value="TreeGrafter"/>
</dbReference>
<evidence type="ECO:0000256" key="4">
    <source>
        <dbReference type="ARBA" id="ARBA00023096"/>
    </source>
</evidence>
<dbReference type="CDD" id="cd12158">
    <property type="entry name" value="ErythrP_dh"/>
    <property type="match status" value="1"/>
</dbReference>
<name>A0A5P9NJX8_9GAMM</name>
<comment type="caution">
    <text evidence="5">Lacks conserved residue(s) required for the propagation of feature annotation.</text>
</comment>
<dbReference type="EC" id="1.1.1.290" evidence="5"/>
<evidence type="ECO:0000313" key="8">
    <source>
        <dbReference type="Proteomes" id="UP000326287"/>
    </source>
</evidence>
<accession>A0A5P9NJX8</accession>
<comment type="subunit">
    <text evidence="5">Homodimer.</text>
</comment>
<comment type="subcellular location">
    <subcellularLocation>
        <location evidence="5">Cytoplasm</location>
    </subcellularLocation>
</comment>
<dbReference type="InterPro" id="IPR020921">
    <property type="entry name" value="Erythronate-4-P_DHase"/>
</dbReference>
<sequence>MKLKLVADENIPGIEDLLGPVAHITRVAGRDLQAEAVRDADALFVRSVTQVDAGLLEGSRVRFVGTATAGTDHIDKVWLRQQQIAFHSCAGSNANAVVEYVLAAIAETGDTLERLFAGARVGIVGYGHVGRSLAARLDALAIEWCAYDPWMDKGAIARPGTLADVNASDVICIHAELTRREPWPSHHLYDAAALDAIRSSQLLINASRGPVVDNAALKQRLSAANAPVAVLDVWEQEPQLDLELLELVRFGSAHIAGYSIDGKLRASRMLAEALTGSLGLKPPVVGSATAPQLELGLGTGPADRAAVVRGLLGQVYRLAEDDQLLRSKANDVPECIGTAFDELRRGYRQRRELAGAVLVGLRPQGFVRDIAAALGVLCA</sequence>
<dbReference type="OrthoDB" id="9770208at2"/>
<feature type="binding site" evidence="5">
    <location>
        <position position="232"/>
    </location>
    <ligand>
        <name>NAD(+)</name>
        <dbReference type="ChEBI" id="CHEBI:57540"/>
    </ligand>
</feature>
<evidence type="ECO:0000256" key="1">
    <source>
        <dbReference type="ARBA" id="ARBA00022490"/>
    </source>
</evidence>
<dbReference type="GO" id="GO:0030267">
    <property type="term" value="F:glyoxylate reductase (NADPH) activity"/>
    <property type="evidence" value="ECO:0007669"/>
    <property type="project" value="TreeGrafter"/>
</dbReference>
<feature type="active site" description="Proton donor" evidence="5">
    <location>
        <position position="254"/>
    </location>
</feature>
<dbReference type="InterPro" id="IPR006140">
    <property type="entry name" value="D-isomer_DH_NAD-bd"/>
</dbReference>
<keyword evidence="8" id="KW-1185">Reference proteome</keyword>
<dbReference type="SUPFAM" id="SSF51735">
    <property type="entry name" value="NAD(P)-binding Rossmann-fold domains"/>
    <property type="match status" value="1"/>
</dbReference>
<keyword evidence="1 5" id="KW-0963">Cytoplasm</keyword>
<feature type="binding site" evidence="5">
    <location>
        <position position="258"/>
    </location>
    <ligand>
        <name>substrate</name>
    </ligand>
</feature>
<dbReference type="Proteomes" id="UP000326287">
    <property type="component" value="Chromosome"/>
</dbReference>
<feature type="binding site" evidence="5">
    <location>
        <position position="68"/>
    </location>
    <ligand>
        <name>substrate</name>
    </ligand>
</feature>
<comment type="similarity">
    <text evidence="5">Belongs to the D-isomer specific 2-hydroxyacid dehydrogenase family. PdxB subfamily.</text>
</comment>